<feature type="binding site" evidence="12">
    <location>
        <position position="256"/>
    </location>
    <ligand>
        <name>substrate</name>
    </ligand>
</feature>
<accession>A0AAP4BU19</accession>
<dbReference type="InterPro" id="IPR037128">
    <property type="entry name" value="Quinolinate_PRibosylTase_N_sf"/>
</dbReference>
<evidence type="ECO:0000259" key="14">
    <source>
        <dbReference type="Pfam" id="PF02749"/>
    </source>
</evidence>
<comment type="similarity">
    <text evidence="3 11">Belongs to the NadC/ModD family.</text>
</comment>
<evidence type="ECO:0000256" key="10">
    <source>
        <dbReference type="ARBA" id="ARBA00047445"/>
    </source>
</evidence>
<dbReference type="EMBL" id="JASNVP010000003">
    <property type="protein sequence ID" value="MDK4325521.1"/>
    <property type="molecule type" value="Genomic_DNA"/>
</dbReference>
<dbReference type="Pfam" id="PF02749">
    <property type="entry name" value="QRPTase_N"/>
    <property type="match status" value="1"/>
</dbReference>
<feature type="binding site" evidence="12">
    <location>
        <position position="205"/>
    </location>
    <ligand>
        <name>substrate</name>
    </ligand>
</feature>
<evidence type="ECO:0000313" key="15">
    <source>
        <dbReference type="EMBL" id="MDK4325521.1"/>
    </source>
</evidence>
<dbReference type="GeneID" id="64189122"/>
<dbReference type="Proteomes" id="UP001226160">
    <property type="component" value="Unassembled WGS sequence"/>
</dbReference>
<dbReference type="GO" id="GO:0005737">
    <property type="term" value="C:cytoplasm"/>
    <property type="evidence" value="ECO:0007669"/>
    <property type="project" value="TreeGrafter"/>
</dbReference>
<gene>
    <name evidence="15" type="primary">nadC</name>
    <name evidence="15" type="ORF">QPX54_03195</name>
</gene>
<evidence type="ECO:0000256" key="8">
    <source>
        <dbReference type="ARBA" id="ARBA00022679"/>
    </source>
</evidence>
<feature type="binding site" evidence="12">
    <location>
        <begin position="282"/>
        <end position="284"/>
    </location>
    <ligand>
        <name>substrate</name>
    </ligand>
</feature>
<comment type="caution">
    <text evidence="15">The sequence shown here is derived from an EMBL/GenBank/DDBJ whole genome shotgun (WGS) entry which is preliminary data.</text>
</comment>
<dbReference type="SUPFAM" id="SSF51690">
    <property type="entry name" value="Nicotinate/Quinolinate PRTase C-terminal domain-like"/>
    <property type="match status" value="1"/>
</dbReference>
<name>A0AAP4BU19_9CORY</name>
<sequence>MAHLQLPDCSALITRALEEDFAYGPDHTTVATVAADATCTAELNARQDGVIAGLGLIEPVFSATAQRLASLGISLADAPADDSRADAHSPQAFRLTLECRDGTEVAAGQRLATITANTRLVLAAERTLLNIISHASGIATETRRWVRAIEHAAAHKATHHTVIPQAGVRDTRKTLPGMRELQKYAVRAGGGSNHRMGLGDATMIKDNHVHAAGGSVSQALRLVREHAPRVPCEVEVDTLEQLDDILPLHPDIVLLDNFTPAEVHAAVARRQELSPATKLEASGGLSLDQAGDYGTTGVDYIAVGALTHSVRVLDIGLDFS</sequence>
<comment type="catalytic activity">
    <reaction evidence="10">
        <text>nicotinate beta-D-ribonucleotide + CO2 + diphosphate = quinolinate + 5-phospho-alpha-D-ribose 1-diphosphate + 2 H(+)</text>
        <dbReference type="Rhea" id="RHEA:12733"/>
        <dbReference type="ChEBI" id="CHEBI:15378"/>
        <dbReference type="ChEBI" id="CHEBI:16526"/>
        <dbReference type="ChEBI" id="CHEBI:29959"/>
        <dbReference type="ChEBI" id="CHEBI:33019"/>
        <dbReference type="ChEBI" id="CHEBI:57502"/>
        <dbReference type="ChEBI" id="CHEBI:58017"/>
        <dbReference type="EC" id="2.4.2.19"/>
    </reaction>
</comment>
<organism evidence="15 16">
    <name type="scientific">Corynebacterium propinquum</name>
    <dbReference type="NCBI Taxonomy" id="43769"/>
    <lineage>
        <taxon>Bacteria</taxon>
        <taxon>Bacillati</taxon>
        <taxon>Actinomycetota</taxon>
        <taxon>Actinomycetes</taxon>
        <taxon>Mycobacteriales</taxon>
        <taxon>Corynebacteriaceae</taxon>
        <taxon>Corynebacterium</taxon>
    </lineage>
</organism>
<evidence type="ECO:0000313" key="16">
    <source>
        <dbReference type="Proteomes" id="UP001226160"/>
    </source>
</evidence>
<keyword evidence="8 11" id="KW-0808">Transferase</keyword>
<dbReference type="RefSeq" id="WP_018119896.1">
    <property type="nucleotide sequence ID" value="NZ_CABIYR010000003.1"/>
</dbReference>
<evidence type="ECO:0000256" key="1">
    <source>
        <dbReference type="ARBA" id="ARBA00003237"/>
    </source>
</evidence>
<proteinExistence type="inferred from homology"/>
<dbReference type="SUPFAM" id="SSF54675">
    <property type="entry name" value="Nicotinate/Quinolinate PRTase N-terminal domain-like"/>
    <property type="match status" value="2"/>
</dbReference>
<dbReference type="InterPro" id="IPR022412">
    <property type="entry name" value="Quinolinate_PRibosylTrfase_N"/>
</dbReference>
<dbReference type="AlphaFoldDB" id="A0AAP4BU19"/>
<feature type="domain" description="Quinolinate phosphoribosyl transferase C-terminal" evidence="13">
    <location>
        <begin position="138"/>
        <end position="318"/>
    </location>
</feature>
<dbReference type="GO" id="GO:0004514">
    <property type="term" value="F:nicotinate-nucleotide diphosphorylase (carboxylating) activity"/>
    <property type="evidence" value="ECO:0007669"/>
    <property type="project" value="UniProtKB-EC"/>
</dbReference>
<evidence type="ECO:0000256" key="7">
    <source>
        <dbReference type="ARBA" id="ARBA00022676"/>
    </source>
</evidence>
<evidence type="ECO:0000256" key="9">
    <source>
        <dbReference type="ARBA" id="ARBA00033102"/>
    </source>
</evidence>
<feature type="binding site" evidence="12">
    <location>
        <begin position="171"/>
        <end position="173"/>
    </location>
    <ligand>
        <name>substrate</name>
    </ligand>
</feature>
<comment type="function">
    <text evidence="1">Involved in the catabolism of quinolinic acid (QA).</text>
</comment>
<dbReference type="EC" id="2.4.2.19" evidence="4"/>
<dbReference type="PIRSF" id="PIRSF006250">
    <property type="entry name" value="NadC_ModD"/>
    <property type="match status" value="1"/>
</dbReference>
<evidence type="ECO:0000259" key="13">
    <source>
        <dbReference type="Pfam" id="PF01729"/>
    </source>
</evidence>
<feature type="domain" description="Quinolinate phosphoribosyl transferase N-terminal" evidence="14">
    <location>
        <begin position="26"/>
        <end position="136"/>
    </location>
</feature>
<reference evidence="15" key="1">
    <citation type="submission" date="2023-05" db="EMBL/GenBank/DDBJ databases">
        <title>Metabolic capabilities are highly conserved among human nasal-associated Corynebacterium species in pangenomic analyses.</title>
        <authorList>
            <person name="Tran T.H."/>
            <person name="Roberts A.Q."/>
            <person name="Escapa I.F."/>
            <person name="Gao W."/>
            <person name="Conlan S."/>
            <person name="Kong H."/>
            <person name="Segre J.A."/>
            <person name="Kelly M.S."/>
            <person name="Lemon K.P."/>
        </authorList>
    </citation>
    <scope>NUCLEOTIDE SEQUENCE</scope>
    <source>
        <strain evidence="15">KPL2654</strain>
    </source>
</reference>
<feature type="binding site" evidence="12">
    <location>
        <position position="195"/>
    </location>
    <ligand>
        <name>substrate</name>
    </ligand>
</feature>
<dbReference type="NCBIfam" id="TIGR00078">
    <property type="entry name" value="nadC"/>
    <property type="match status" value="1"/>
</dbReference>
<evidence type="ECO:0000256" key="12">
    <source>
        <dbReference type="PIRSR" id="PIRSR006250-1"/>
    </source>
</evidence>
<comment type="pathway">
    <text evidence="2">Cofactor biosynthesis; NAD(+) biosynthesis; nicotinate D-ribonucleotide from quinolinate: step 1/1.</text>
</comment>
<evidence type="ECO:0000256" key="11">
    <source>
        <dbReference type="PIRNR" id="PIRNR006250"/>
    </source>
</evidence>
<evidence type="ECO:0000256" key="5">
    <source>
        <dbReference type="ARBA" id="ARBA00020990"/>
    </source>
</evidence>
<keyword evidence="7 11" id="KW-0328">Glycosyltransferase</keyword>
<feature type="binding site" evidence="12">
    <location>
        <begin position="303"/>
        <end position="305"/>
    </location>
    <ligand>
        <name>substrate</name>
    </ligand>
</feature>
<dbReference type="GO" id="GO:0009435">
    <property type="term" value="P:NAD+ biosynthetic process"/>
    <property type="evidence" value="ECO:0007669"/>
    <property type="project" value="InterPro"/>
</dbReference>
<evidence type="ECO:0000256" key="4">
    <source>
        <dbReference type="ARBA" id="ARBA00011944"/>
    </source>
</evidence>
<keyword evidence="6" id="KW-0662">Pyridine nucleotide biosynthesis</keyword>
<feature type="binding site" evidence="12">
    <location>
        <position position="235"/>
    </location>
    <ligand>
        <name>substrate</name>
    </ligand>
</feature>
<dbReference type="PANTHER" id="PTHR32179">
    <property type="entry name" value="NICOTINATE-NUCLEOTIDE PYROPHOSPHORYLASE [CARBOXYLATING]"/>
    <property type="match status" value="1"/>
</dbReference>
<dbReference type="InterPro" id="IPR004393">
    <property type="entry name" value="NadC"/>
</dbReference>
<feature type="binding site" evidence="12">
    <location>
        <position position="126"/>
    </location>
    <ligand>
        <name>substrate</name>
    </ligand>
</feature>
<evidence type="ECO:0000256" key="6">
    <source>
        <dbReference type="ARBA" id="ARBA00022642"/>
    </source>
</evidence>
<evidence type="ECO:0000256" key="2">
    <source>
        <dbReference type="ARBA" id="ARBA00004893"/>
    </source>
</evidence>
<dbReference type="FunFam" id="3.20.20.70:FF:000030">
    <property type="entry name" value="Nicotinate-nucleotide pyrophosphorylase, carboxylating"/>
    <property type="match status" value="1"/>
</dbReference>
<dbReference type="Gene3D" id="3.90.1170.20">
    <property type="entry name" value="Quinolinate phosphoribosyl transferase, N-terminal domain"/>
    <property type="match status" value="1"/>
</dbReference>
<dbReference type="InterPro" id="IPR013785">
    <property type="entry name" value="Aldolase_TIM"/>
</dbReference>
<dbReference type="GO" id="GO:0034213">
    <property type="term" value="P:quinolinate catabolic process"/>
    <property type="evidence" value="ECO:0007669"/>
    <property type="project" value="TreeGrafter"/>
</dbReference>
<dbReference type="PANTHER" id="PTHR32179:SF3">
    <property type="entry name" value="NICOTINATE-NUCLEOTIDE PYROPHOSPHORYLASE [CARBOXYLATING]"/>
    <property type="match status" value="1"/>
</dbReference>
<dbReference type="InterPro" id="IPR036068">
    <property type="entry name" value="Nicotinate_pribotase-like_C"/>
</dbReference>
<dbReference type="CDD" id="cd01572">
    <property type="entry name" value="QPRTase"/>
    <property type="match status" value="1"/>
</dbReference>
<protein>
    <recommendedName>
        <fullName evidence="5">Nicotinate-nucleotide pyrophosphorylase [carboxylating]</fullName>
        <ecNumber evidence="4">2.4.2.19</ecNumber>
    </recommendedName>
    <alternativeName>
        <fullName evidence="9">Quinolinate phosphoribosyltransferase [decarboxylating]</fullName>
    </alternativeName>
</protein>
<dbReference type="InterPro" id="IPR002638">
    <property type="entry name" value="Quinolinate_PRibosylTrfase_C"/>
</dbReference>
<dbReference type="Pfam" id="PF01729">
    <property type="entry name" value="QRPTase_C"/>
    <property type="match status" value="1"/>
</dbReference>
<dbReference type="InterPro" id="IPR027277">
    <property type="entry name" value="NadC/ModD"/>
</dbReference>
<dbReference type="Gene3D" id="3.20.20.70">
    <property type="entry name" value="Aldolase class I"/>
    <property type="match status" value="1"/>
</dbReference>
<evidence type="ECO:0000256" key="3">
    <source>
        <dbReference type="ARBA" id="ARBA00009400"/>
    </source>
</evidence>